<evidence type="ECO:0000256" key="1">
    <source>
        <dbReference type="SAM" id="MobiDB-lite"/>
    </source>
</evidence>
<gene>
    <name evidence="2" type="ORF">TWF506_003240</name>
</gene>
<sequence length="122" mass="13658">MIHVGPTPQHFLQHSHHKNSQNFILVHRNLSTSNGMMNHLSSELNDLHNCFLILLIILQHFHDCMNLNQKIGILSLAGTHLYILKTPNVGFLTMPTLVTQSGCGGAQKSKKVAKDTSKPWNL</sequence>
<comment type="caution">
    <text evidence="2">The sequence shown here is derived from an EMBL/GenBank/DDBJ whole genome shotgun (WGS) entry which is preliminary data.</text>
</comment>
<dbReference type="EMBL" id="JAVHJM010000011">
    <property type="protein sequence ID" value="KAK6502662.1"/>
    <property type="molecule type" value="Genomic_DNA"/>
</dbReference>
<protein>
    <submittedName>
        <fullName evidence="2">Uncharacterized protein</fullName>
    </submittedName>
</protein>
<evidence type="ECO:0000313" key="3">
    <source>
        <dbReference type="Proteomes" id="UP001307849"/>
    </source>
</evidence>
<feature type="compositionally biased region" description="Basic and acidic residues" evidence="1">
    <location>
        <begin position="112"/>
        <end position="122"/>
    </location>
</feature>
<dbReference type="AlphaFoldDB" id="A0AAN8RRK9"/>
<evidence type="ECO:0000313" key="2">
    <source>
        <dbReference type="EMBL" id="KAK6502662.1"/>
    </source>
</evidence>
<proteinExistence type="predicted"/>
<organism evidence="2 3">
    <name type="scientific">Arthrobotrys conoides</name>
    <dbReference type="NCBI Taxonomy" id="74498"/>
    <lineage>
        <taxon>Eukaryota</taxon>
        <taxon>Fungi</taxon>
        <taxon>Dikarya</taxon>
        <taxon>Ascomycota</taxon>
        <taxon>Pezizomycotina</taxon>
        <taxon>Orbiliomycetes</taxon>
        <taxon>Orbiliales</taxon>
        <taxon>Orbiliaceae</taxon>
        <taxon>Arthrobotrys</taxon>
    </lineage>
</organism>
<dbReference type="Proteomes" id="UP001307849">
    <property type="component" value="Unassembled WGS sequence"/>
</dbReference>
<accession>A0AAN8RRK9</accession>
<feature type="region of interest" description="Disordered" evidence="1">
    <location>
        <begin position="102"/>
        <end position="122"/>
    </location>
</feature>
<reference evidence="2 3" key="1">
    <citation type="submission" date="2019-10" db="EMBL/GenBank/DDBJ databases">
        <authorList>
            <person name="Palmer J.M."/>
        </authorList>
    </citation>
    <scope>NUCLEOTIDE SEQUENCE [LARGE SCALE GENOMIC DNA]</scope>
    <source>
        <strain evidence="2 3">TWF506</strain>
    </source>
</reference>
<keyword evidence="3" id="KW-1185">Reference proteome</keyword>
<name>A0AAN8RRK9_9PEZI</name>